<reference evidence="2" key="1">
    <citation type="submission" date="2016-02" db="EMBL/GenBank/DDBJ databases">
        <authorList>
            <person name="Kaur G."/>
            <person name="Nair G.R."/>
            <person name="Mayilraj S."/>
        </authorList>
    </citation>
    <scope>NUCLEOTIDE SEQUENCE [LARGE SCALE GENOMIC DNA]</scope>
    <source>
        <strain evidence="2">GA-15</strain>
    </source>
</reference>
<dbReference type="OrthoDB" id="4418326at2"/>
<protein>
    <submittedName>
        <fullName evidence="1">Uncharacterized protein</fullName>
    </submittedName>
</protein>
<dbReference type="Proteomes" id="UP000076947">
    <property type="component" value="Unassembled WGS sequence"/>
</dbReference>
<gene>
    <name evidence="1" type="ORF">AYJ05_08700</name>
</gene>
<name>A0A177IS28_9CORY</name>
<dbReference type="AlphaFoldDB" id="A0A177IS28"/>
<dbReference type="RefSeq" id="WP_066837867.1">
    <property type="nucleotide sequence ID" value="NZ_CARHHO010000009.1"/>
</dbReference>
<evidence type="ECO:0000313" key="2">
    <source>
        <dbReference type="Proteomes" id="UP000076947"/>
    </source>
</evidence>
<organism evidence="1 2">
    <name type="scientific">Corynebacterium stationis</name>
    <dbReference type="NCBI Taxonomy" id="1705"/>
    <lineage>
        <taxon>Bacteria</taxon>
        <taxon>Bacillati</taxon>
        <taxon>Actinomycetota</taxon>
        <taxon>Actinomycetes</taxon>
        <taxon>Mycobacteriales</taxon>
        <taxon>Corynebacteriaceae</taxon>
        <taxon>Corynebacterium</taxon>
    </lineage>
</organism>
<sequence>MQIFAYPGDRVDFISKSASAGAVEFGDPIGLIEEFFGPAHTKTDLQNKEGHQELTYYNGSLSFEFSVGKLYAITVEPALSKEKIEIFVDRERVSGPVGEAAQERTEQVGVTANYGDVLETIRFTARNN</sequence>
<keyword evidence="2" id="KW-1185">Reference proteome</keyword>
<evidence type="ECO:0000313" key="1">
    <source>
        <dbReference type="EMBL" id="OAH31630.1"/>
    </source>
</evidence>
<comment type="caution">
    <text evidence="1">The sequence shown here is derived from an EMBL/GenBank/DDBJ whole genome shotgun (WGS) entry which is preliminary data.</text>
</comment>
<dbReference type="STRING" id="1705.CA21670_08120"/>
<accession>A0A177IS28</accession>
<dbReference type="EMBL" id="LSTQ01000004">
    <property type="protein sequence ID" value="OAH31630.1"/>
    <property type="molecule type" value="Genomic_DNA"/>
</dbReference>
<proteinExistence type="predicted"/>